<dbReference type="PANTHER" id="PTHR12883:SF0">
    <property type="entry name" value="PAT COMPLEX SUBUNIT CCDC47"/>
    <property type="match status" value="1"/>
</dbReference>
<dbReference type="GO" id="GO:0030867">
    <property type="term" value="C:rough endoplasmic reticulum membrane"/>
    <property type="evidence" value="ECO:0007669"/>
    <property type="project" value="UniProtKB-SubCell"/>
</dbReference>
<keyword evidence="2" id="KW-1133">Transmembrane helix</keyword>
<dbReference type="AlphaFoldDB" id="A0AAD4NJ42"/>
<evidence type="ECO:0000256" key="3">
    <source>
        <dbReference type="ARBA" id="ARBA00023136"/>
    </source>
</evidence>
<feature type="region of interest" description="Disordered" evidence="8">
    <location>
        <begin position="383"/>
        <end position="440"/>
    </location>
</feature>
<evidence type="ECO:0000256" key="5">
    <source>
        <dbReference type="ARBA" id="ARBA00034746"/>
    </source>
</evidence>
<evidence type="ECO:0000256" key="8">
    <source>
        <dbReference type="SAM" id="MobiDB-lite"/>
    </source>
</evidence>
<keyword evidence="1" id="KW-0812">Transmembrane</keyword>
<evidence type="ECO:0000313" key="9">
    <source>
        <dbReference type="EMBL" id="KAI1729377.1"/>
    </source>
</evidence>
<evidence type="ECO:0000313" key="10">
    <source>
        <dbReference type="Proteomes" id="UP001201812"/>
    </source>
</evidence>
<keyword evidence="10" id="KW-1185">Reference proteome</keyword>
<feature type="compositionally biased region" description="Basic residues" evidence="8">
    <location>
        <begin position="430"/>
        <end position="440"/>
    </location>
</feature>
<dbReference type="InterPro" id="IPR012879">
    <property type="entry name" value="CCDC47"/>
</dbReference>
<dbReference type="PANTHER" id="PTHR12883">
    <property type="entry name" value="ADIPOCYTE-SPECIFIC PROTEIN 4-RELATED"/>
    <property type="match status" value="1"/>
</dbReference>
<feature type="compositionally biased region" description="Basic and acidic residues" evidence="8">
    <location>
        <begin position="392"/>
        <end position="429"/>
    </location>
</feature>
<evidence type="ECO:0000256" key="7">
    <source>
        <dbReference type="ARBA" id="ARBA00034902"/>
    </source>
</evidence>
<evidence type="ECO:0000256" key="6">
    <source>
        <dbReference type="ARBA" id="ARBA00034875"/>
    </source>
</evidence>
<dbReference type="Pfam" id="PF07946">
    <property type="entry name" value="CCDC47"/>
    <property type="match status" value="1"/>
</dbReference>
<sequence>MTLITKFEVIPYPDLADNEFAEFEVADEAFTAEPVAEQAQANFDEITETFSEQPKQEDKSFQNEEDFAFFANDDDEFEDTEKKSEKSDLNMENSDKKSVDIKPLTFADVEAFALVVIILYLVNYIYGKSRNHTIAYNWFMANREHLENQFALVGDDGASPEPTGGHLMKETDYLYSVWCSGRVGCDGMLTQIKLIKRQDLVGFTANFFRPKSDRVIHKIDLERGEMDSFVLIFGNKKSVLRAVKDYEDLSTYVAERKLSDKLVLPSNFTVFAEVAETLSLIDAGTQQFIKKYEKYIEYFYFSDQYSGAKSQEENPTRLPVTSPTLFFSFFLLGDEEEEHVYKNLLNFTFLLVERVRRYRLSKEGKMKADKKRQVVEEMFLKTTHQQRQEAAQARREEKARERKQKVMEEEDPDRQRRLEKIEQKRESKLRQPRMKQFKIK</sequence>
<organism evidence="9 10">
    <name type="scientific">Ditylenchus destructor</name>
    <dbReference type="NCBI Taxonomy" id="166010"/>
    <lineage>
        <taxon>Eukaryota</taxon>
        <taxon>Metazoa</taxon>
        <taxon>Ecdysozoa</taxon>
        <taxon>Nematoda</taxon>
        <taxon>Chromadorea</taxon>
        <taxon>Rhabditida</taxon>
        <taxon>Tylenchina</taxon>
        <taxon>Tylenchomorpha</taxon>
        <taxon>Sphaerularioidea</taxon>
        <taxon>Anguinidae</taxon>
        <taxon>Anguininae</taxon>
        <taxon>Ditylenchus</taxon>
    </lineage>
</organism>
<gene>
    <name evidence="9" type="ORF">DdX_01617</name>
</gene>
<proteinExistence type="inferred from homology"/>
<evidence type="ECO:0000256" key="2">
    <source>
        <dbReference type="ARBA" id="ARBA00022989"/>
    </source>
</evidence>
<comment type="caution">
    <text evidence="9">The sequence shown here is derived from an EMBL/GenBank/DDBJ whole genome shotgun (WGS) entry which is preliminary data.</text>
</comment>
<reference evidence="9" key="1">
    <citation type="submission" date="2022-01" db="EMBL/GenBank/DDBJ databases">
        <title>Genome Sequence Resource for Two Populations of Ditylenchus destructor, the Migratory Endoparasitic Phytonematode.</title>
        <authorList>
            <person name="Zhang H."/>
            <person name="Lin R."/>
            <person name="Xie B."/>
        </authorList>
    </citation>
    <scope>NUCLEOTIDE SEQUENCE</scope>
    <source>
        <strain evidence="9">BazhouSP</strain>
    </source>
</reference>
<name>A0AAD4NJ42_9BILA</name>
<protein>
    <recommendedName>
        <fullName evidence="6">PAT complex subunit CCDC47</fullName>
    </recommendedName>
    <alternativeName>
        <fullName evidence="7">Coiled-coil domain-containing protein 47</fullName>
    </alternativeName>
</protein>
<accession>A0AAD4NJ42</accession>
<comment type="subcellular location">
    <subcellularLocation>
        <location evidence="4">Rough endoplasmic reticulum membrane</location>
        <topology evidence="4">Single-pass type I membrane protein</topology>
    </subcellularLocation>
</comment>
<dbReference type="Proteomes" id="UP001201812">
    <property type="component" value="Unassembled WGS sequence"/>
</dbReference>
<keyword evidence="3" id="KW-0472">Membrane</keyword>
<dbReference type="GO" id="GO:0032469">
    <property type="term" value="P:endoplasmic reticulum calcium ion homeostasis"/>
    <property type="evidence" value="ECO:0007669"/>
    <property type="project" value="InterPro"/>
</dbReference>
<dbReference type="EMBL" id="JAKKPZ010000001">
    <property type="protein sequence ID" value="KAI1729377.1"/>
    <property type="molecule type" value="Genomic_DNA"/>
</dbReference>
<comment type="similarity">
    <text evidence="5">Belongs to the CCDC47 family.</text>
</comment>
<evidence type="ECO:0000256" key="4">
    <source>
        <dbReference type="ARBA" id="ARBA00034697"/>
    </source>
</evidence>
<dbReference type="GO" id="GO:0005509">
    <property type="term" value="F:calcium ion binding"/>
    <property type="evidence" value="ECO:0007669"/>
    <property type="project" value="InterPro"/>
</dbReference>
<evidence type="ECO:0000256" key="1">
    <source>
        <dbReference type="ARBA" id="ARBA00022692"/>
    </source>
</evidence>